<keyword evidence="3" id="KW-1185">Reference proteome</keyword>
<dbReference type="AlphaFoldDB" id="A0A7N2R521"/>
<reference evidence="2 3" key="1">
    <citation type="journal article" date="2016" name="G3 (Bethesda)">
        <title>First Draft Assembly and Annotation of the Genome of a California Endemic Oak Quercus lobata Nee (Fagaceae).</title>
        <authorList>
            <person name="Sork V.L."/>
            <person name="Fitz-Gibbon S.T."/>
            <person name="Puiu D."/>
            <person name="Crepeau M."/>
            <person name="Gugger P.F."/>
            <person name="Sherman R."/>
            <person name="Stevens K."/>
            <person name="Langley C.H."/>
            <person name="Pellegrini M."/>
            <person name="Salzberg S.L."/>
        </authorList>
    </citation>
    <scope>NUCLEOTIDE SEQUENCE [LARGE SCALE GENOMIC DNA]</scope>
    <source>
        <strain evidence="2 3">cv. SW786</strain>
    </source>
</reference>
<dbReference type="EnsemblPlants" id="QL05p052568:mrna">
    <property type="protein sequence ID" value="QL05p052568:mrna"/>
    <property type="gene ID" value="QL05p052568"/>
</dbReference>
<keyword evidence="1" id="KW-0472">Membrane</keyword>
<dbReference type="InParanoid" id="A0A7N2R521"/>
<sequence length="86" mass="9379">MGVKRRKLREGYRSGFKLVLFVCYCFFAALTNLDSLNLDSCGIGDEGLANLTGFSELPKSNGFLIIESNGGLNQHRLLSSGNGNFD</sequence>
<name>A0A7N2R521_QUELO</name>
<feature type="transmembrane region" description="Helical" evidence="1">
    <location>
        <begin position="12"/>
        <end position="30"/>
    </location>
</feature>
<proteinExistence type="predicted"/>
<evidence type="ECO:0000313" key="2">
    <source>
        <dbReference type="EnsemblPlants" id="QL05p052568:mrna"/>
    </source>
</evidence>
<dbReference type="Gramene" id="QL05p052568:mrna">
    <property type="protein sequence ID" value="QL05p052568:mrna"/>
    <property type="gene ID" value="QL05p052568"/>
</dbReference>
<dbReference type="EMBL" id="LRBV02000005">
    <property type="status" value="NOT_ANNOTATED_CDS"/>
    <property type="molecule type" value="Genomic_DNA"/>
</dbReference>
<dbReference type="Proteomes" id="UP000594261">
    <property type="component" value="Chromosome 5"/>
</dbReference>
<protein>
    <submittedName>
        <fullName evidence="2">Uncharacterized protein</fullName>
    </submittedName>
</protein>
<keyword evidence="1" id="KW-1133">Transmembrane helix</keyword>
<evidence type="ECO:0000256" key="1">
    <source>
        <dbReference type="SAM" id="Phobius"/>
    </source>
</evidence>
<keyword evidence="1" id="KW-0812">Transmembrane</keyword>
<accession>A0A7N2R521</accession>
<reference evidence="2" key="2">
    <citation type="submission" date="2021-01" db="UniProtKB">
        <authorList>
            <consortium name="EnsemblPlants"/>
        </authorList>
    </citation>
    <scope>IDENTIFICATION</scope>
</reference>
<organism evidence="2 3">
    <name type="scientific">Quercus lobata</name>
    <name type="common">Valley oak</name>
    <dbReference type="NCBI Taxonomy" id="97700"/>
    <lineage>
        <taxon>Eukaryota</taxon>
        <taxon>Viridiplantae</taxon>
        <taxon>Streptophyta</taxon>
        <taxon>Embryophyta</taxon>
        <taxon>Tracheophyta</taxon>
        <taxon>Spermatophyta</taxon>
        <taxon>Magnoliopsida</taxon>
        <taxon>eudicotyledons</taxon>
        <taxon>Gunneridae</taxon>
        <taxon>Pentapetalae</taxon>
        <taxon>rosids</taxon>
        <taxon>fabids</taxon>
        <taxon>Fagales</taxon>
        <taxon>Fagaceae</taxon>
        <taxon>Quercus</taxon>
    </lineage>
</organism>
<evidence type="ECO:0000313" key="3">
    <source>
        <dbReference type="Proteomes" id="UP000594261"/>
    </source>
</evidence>